<feature type="transmembrane region" description="Helical" evidence="8">
    <location>
        <begin position="6"/>
        <end position="24"/>
    </location>
</feature>
<keyword evidence="7 8" id="KW-0472">Membrane</keyword>
<comment type="subcellular location">
    <subcellularLocation>
        <location evidence="1 8">Cell membrane</location>
        <topology evidence="1 8">Multi-pass membrane protein</topology>
    </subcellularLocation>
</comment>
<evidence type="ECO:0000313" key="10">
    <source>
        <dbReference type="Proteomes" id="UP000271137"/>
    </source>
</evidence>
<keyword evidence="6 8" id="KW-1133">Transmembrane helix</keyword>
<evidence type="ECO:0000256" key="1">
    <source>
        <dbReference type="ARBA" id="ARBA00004651"/>
    </source>
</evidence>
<feature type="transmembrane region" description="Helical" evidence="8">
    <location>
        <begin position="115"/>
        <end position="141"/>
    </location>
</feature>
<evidence type="ECO:0000313" key="9">
    <source>
        <dbReference type="EMBL" id="RSZ35664.1"/>
    </source>
</evidence>
<dbReference type="PANTHER" id="PTHR30269:SF32">
    <property type="entry name" value="MEMBRANE TRANSPORTER PROTEIN-RELATED"/>
    <property type="match status" value="1"/>
</dbReference>
<keyword evidence="5 8" id="KW-0812">Transmembrane</keyword>
<feature type="transmembrane region" description="Helical" evidence="8">
    <location>
        <begin position="211"/>
        <end position="231"/>
    </location>
</feature>
<accession>A0ABY0A5L0</accession>
<dbReference type="Pfam" id="PF01925">
    <property type="entry name" value="TauE"/>
    <property type="match status" value="1"/>
</dbReference>
<evidence type="ECO:0000256" key="7">
    <source>
        <dbReference type="ARBA" id="ARBA00023136"/>
    </source>
</evidence>
<evidence type="ECO:0000256" key="8">
    <source>
        <dbReference type="RuleBase" id="RU363041"/>
    </source>
</evidence>
<proteinExistence type="inferred from homology"/>
<gene>
    <name evidence="9" type="ORF">EJO66_16470</name>
</gene>
<dbReference type="Proteomes" id="UP000271137">
    <property type="component" value="Unassembled WGS sequence"/>
</dbReference>
<protein>
    <recommendedName>
        <fullName evidence="8">Probable membrane transporter protein</fullName>
    </recommendedName>
</protein>
<evidence type="ECO:0000256" key="6">
    <source>
        <dbReference type="ARBA" id="ARBA00022989"/>
    </source>
</evidence>
<dbReference type="InterPro" id="IPR002781">
    <property type="entry name" value="TM_pro_TauE-like"/>
</dbReference>
<evidence type="ECO:0000256" key="2">
    <source>
        <dbReference type="ARBA" id="ARBA00009142"/>
    </source>
</evidence>
<keyword evidence="4 8" id="KW-1003">Cell membrane</keyword>
<name>A0ABY0A5L0_9BURK</name>
<evidence type="ECO:0000256" key="4">
    <source>
        <dbReference type="ARBA" id="ARBA00022475"/>
    </source>
</evidence>
<feature type="transmembrane region" description="Helical" evidence="8">
    <location>
        <begin position="62"/>
        <end position="80"/>
    </location>
</feature>
<comment type="caution">
    <text evidence="9">The sequence shown here is derived from an EMBL/GenBank/DDBJ whole genome shotgun (WGS) entry which is preliminary data.</text>
</comment>
<keyword evidence="10" id="KW-1185">Reference proteome</keyword>
<dbReference type="InterPro" id="IPR052017">
    <property type="entry name" value="TSUP"/>
</dbReference>
<reference evidence="9 10" key="1">
    <citation type="submission" date="2018-12" db="EMBL/GenBank/DDBJ databases">
        <title>The genome sequences of strain 502.</title>
        <authorList>
            <person name="Gao J."/>
            <person name="Sun J."/>
        </authorList>
    </citation>
    <scope>NUCLEOTIDE SEQUENCE [LARGE SCALE GENOMIC DNA]</scope>
    <source>
        <strain evidence="9 10">502</strain>
    </source>
</reference>
<evidence type="ECO:0000256" key="3">
    <source>
        <dbReference type="ARBA" id="ARBA00022448"/>
    </source>
</evidence>
<sequence>MAVAYVIFGLAGFGTALVAGPMLAHFVPVATIVPLLALLDFAAACVNVARDGKSADTTELRRIVPAMAVGSLSGAAILLLGRPEALLLALGVFAVGYALYSLSGFKSGAKFTSRAALPFGLVGGVFSALFGSGGFIYAIYLAGRIEASERIRVTQSTLIGLSTLTRAVLFLLAGVYANLEILVLAAALVPAMLIGTALGRRITLSLSRAQFLRIVSVIVLCSGVALIWRYLAG</sequence>
<feature type="transmembrane region" description="Helical" evidence="8">
    <location>
        <begin position="31"/>
        <end position="50"/>
    </location>
</feature>
<feature type="transmembrane region" description="Helical" evidence="8">
    <location>
        <begin position="85"/>
        <end position="103"/>
    </location>
</feature>
<comment type="similarity">
    <text evidence="2 8">Belongs to the 4-toluene sulfonate uptake permease (TSUP) (TC 2.A.102) family.</text>
</comment>
<evidence type="ECO:0000256" key="5">
    <source>
        <dbReference type="ARBA" id="ARBA00022692"/>
    </source>
</evidence>
<organism evidence="9 10">
    <name type="scientific">Variovorax beijingensis</name>
    <dbReference type="NCBI Taxonomy" id="2496117"/>
    <lineage>
        <taxon>Bacteria</taxon>
        <taxon>Pseudomonadati</taxon>
        <taxon>Pseudomonadota</taxon>
        <taxon>Betaproteobacteria</taxon>
        <taxon>Burkholderiales</taxon>
        <taxon>Comamonadaceae</taxon>
        <taxon>Variovorax</taxon>
    </lineage>
</organism>
<keyword evidence="3" id="KW-0813">Transport</keyword>
<dbReference type="EMBL" id="RXFQ01000008">
    <property type="protein sequence ID" value="RSZ35664.1"/>
    <property type="molecule type" value="Genomic_DNA"/>
</dbReference>
<dbReference type="PANTHER" id="PTHR30269">
    <property type="entry name" value="TRANSMEMBRANE PROTEIN YFCA"/>
    <property type="match status" value="1"/>
</dbReference>